<dbReference type="EMBL" id="KZ819634">
    <property type="protein sequence ID" value="PWN94083.1"/>
    <property type="molecule type" value="Genomic_DNA"/>
</dbReference>
<proteinExistence type="predicted"/>
<name>A0A316Z1M6_9BASI</name>
<dbReference type="RefSeq" id="XP_025381281.1">
    <property type="nucleotide sequence ID" value="XM_025523399.1"/>
</dbReference>
<feature type="compositionally biased region" description="Low complexity" evidence="1">
    <location>
        <begin position="92"/>
        <end position="101"/>
    </location>
</feature>
<evidence type="ECO:0000313" key="3">
    <source>
        <dbReference type="EMBL" id="PWN94083.1"/>
    </source>
</evidence>
<keyword evidence="2" id="KW-0812">Transmembrane</keyword>
<feature type="transmembrane region" description="Helical" evidence="2">
    <location>
        <begin position="258"/>
        <end position="279"/>
    </location>
</feature>
<dbReference type="AlphaFoldDB" id="A0A316Z1M6"/>
<feature type="transmembrane region" description="Helical" evidence="2">
    <location>
        <begin position="218"/>
        <end position="237"/>
    </location>
</feature>
<reference evidence="3 4" key="1">
    <citation type="journal article" date="2018" name="Mol. Biol. Evol.">
        <title>Broad Genomic Sampling Reveals a Smut Pathogenic Ancestry of the Fungal Clade Ustilaginomycotina.</title>
        <authorList>
            <person name="Kijpornyongpan T."/>
            <person name="Mondo S.J."/>
            <person name="Barry K."/>
            <person name="Sandor L."/>
            <person name="Lee J."/>
            <person name="Lipzen A."/>
            <person name="Pangilinan J."/>
            <person name="LaButti K."/>
            <person name="Hainaut M."/>
            <person name="Henrissat B."/>
            <person name="Grigoriev I.V."/>
            <person name="Spatafora J.W."/>
            <person name="Aime M.C."/>
        </authorList>
    </citation>
    <scope>NUCLEOTIDE SEQUENCE [LARGE SCALE GENOMIC DNA]</scope>
    <source>
        <strain evidence="3 4">MCA 4198</strain>
    </source>
</reference>
<keyword evidence="2" id="KW-0472">Membrane</keyword>
<evidence type="ECO:0000256" key="2">
    <source>
        <dbReference type="SAM" id="Phobius"/>
    </source>
</evidence>
<protein>
    <submittedName>
        <fullName evidence="3">Uncharacterized protein</fullName>
    </submittedName>
</protein>
<dbReference type="Proteomes" id="UP000245768">
    <property type="component" value="Unassembled WGS sequence"/>
</dbReference>
<feature type="transmembrane region" description="Helical" evidence="2">
    <location>
        <begin position="299"/>
        <end position="320"/>
    </location>
</feature>
<keyword evidence="4" id="KW-1185">Reference proteome</keyword>
<feature type="transmembrane region" description="Helical" evidence="2">
    <location>
        <begin position="146"/>
        <end position="168"/>
    </location>
</feature>
<feature type="transmembrane region" description="Helical" evidence="2">
    <location>
        <begin position="180"/>
        <end position="198"/>
    </location>
</feature>
<evidence type="ECO:0000313" key="4">
    <source>
        <dbReference type="Proteomes" id="UP000245768"/>
    </source>
</evidence>
<gene>
    <name evidence="3" type="ORF">FA10DRAFT_277730</name>
</gene>
<dbReference type="GeneID" id="37045315"/>
<feature type="compositionally biased region" description="Pro residues" evidence="1">
    <location>
        <begin position="102"/>
        <end position="116"/>
    </location>
</feature>
<keyword evidence="2" id="KW-1133">Transmembrane helix</keyword>
<sequence>MDYHFEDKPFPLFARWNDGETQCTSDCLTTTVYETQYYDEHGRTTTCLTTATETTWQPARPPATPAPGQPATTTVNVQTVTMTQTSIIKEGSQMSPTAAAPMPSPSPHPPTSPTAQPPAQSTKSYDLCDCERQWVKLFLGGLPHGAGEVFACLAFFFPLAVLLVVCFLRVLRWGLHDREILFLLLPTLLFLLLFVAALPTRAYVATNGDAGIDTTNHYLAQHVLFTIAPSLLVESALQLYGFLSRRSVRGQWVDSSALGLRVVNFVALVLYIVASATFVGFVNGWQVGTTSCWSHTPAFVGRLTIVADILELIVLALALIW</sequence>
<accession>A0A316Z1M6</accession>
<organism evidence="3 4">
    <name type="scientific">Acaromyces ingoldii</name>
    <dbReference type="NCBI Taxonomy" id="215250"/>
    <lineage>
        <taxon>Eukaryota</taxon>
        <taxon>Fungi</taxon>
        <taxon>Dikarya</taxon>
        <taxon>Basidiomycota</taxon>
        <taxon>Ustilaginomycotina</taxon>
        <taxon>Exobasidiomycetes</taxon>
        <taxon>Exobasidiales</taxon>
        <taxon>Cryptobasidiaceae</taxon>
        <taxon>Acaromyces</taxon>
    </lineage>
</organism>
<evidence type="ECO:0000256" key="1">
    <source>
        <dbReference type="SAM" id="MobiDB-lite"/>
    </source>
</evidence>
<dbReference type="InParanoid" id="A0A316Z1M6"/>
<feature type="region of interest" description="Disordered" evidence="1">
    <location>
        <begin position="90"/>
        <end position="120"/>
    </location>
</feature>